<name>A0A510UW72_9CELL</name>
<feature type="region of interest" description="Disordered" evidence="2">
    <location>
        <begin position="110"/>
        <end position="137"/>
    </location>
</feature>
<accession>A0A510UW72</accession>
<evidence type="ECO:0000256" key="2">
    <source>
        <dbReference type="SAM" id="MobiDB-lite"/>
    </source>
</evidence>
<dbReference type="RefSeq" id="WP_186811543.1">
    <property type="nucleotide sequence ID" value="NZ_BJUA01000015.1"/>
</dbReference>
<organism evidence="3 4">
    <name type="scientific">Cellulomonas persica</name>
    <dbReference type="NCBI Taxonomy" id="76861"/>
    <lineage>
        <taxon>Bacteria</taxon>
        <taxon>Bacillati</taxon>
        <taxon>Actinomycetota</taxon>
        <taxon>Actinomycetes</taxon>
        <taxon>Micrococcales</taxon>
        <taxon>Cellulomonadaceae</taxon>
        <taxon>Cellulomonas</taxon>
    </lineage>
</organism>
<protein>
    <submittedName>
        <fullName evidence="3">Uncharacterized protein</fullName>
    </submittedName>
</protein>
<evidence type="ECO:0000256" key="1">
    <source>
        <dbReference type="SAM" id="Coils"/>
    </source>
</evidence>
<evidence type="ECO:0000313" key="3">
    <source>
        <dbReference type="EMBL" id="GEK18944.1"/>
    </source>
</evidence>
<keyword evidence="4" id="KW-1185">Reference proteome</keyword>
<dbReference type="EMBL" id="BJUA01000015">
    <property type="protein sequence ID" value="GEK18944.1"/>
    <property type="molecule type" value="Genomic_DNA"/>
</dbReference>
<feature type="coiled-coil region" evidence="1">
    <location>
        <begin position="56"/>
        <end position="97"/>
    </location>
</feature>
<proteinExistence type="predicted"/>
<evidence type="ECO:0000313" key="4">
    <source>
        <dbReference type="Proteomes" id="UP000321386"/>
    </source>
</evidence>
<dbReference type="Proteomes" id="UP000321386">
    <property type="component" value="Unassembled WGS sequence"/>
</dbReference>
<sequence length="137" mass="14915">MAGSLRIEDLDVLKQQVSALLTQFDEVEAATTKTTRVRVNQDSSTWSPFPAATQFAAVYRAQIAKIENDLRTIRTELENMRTALDKGAADLEATEAEVAAIFSRLNTIAEEGAPAPTPGPYLPGRPPMPTDGNRVAW</sequence>
<keyword evidence="1" id="KW-0175">Coiled coil</keyword>
<reference evidence="3 4" key="1">
    <citation type="submission" date="2019-07" db="EMBL/GenBank/DDBJ databases">
        <title>Whole genome shotgun sequence of Cellulomonas persica NBRC 101101.</title>
        <authorList>
            <person name="Hosoyama A."/>
            <person name="Uohara A."/>
            <person name="Ohji S."/>
            <person name="Ichikawa N."/>
        </authorList>
    </citation>
    <scope>NUCLEOTIDE SEQUENCE [LARGE SCALE GENOMIC DNA]</scope>
    <source>
        <strain evidence="3 4">NBRC 101101</strain>
    </source>
</reference>
<gene>
    <name evidence="3" type="ORF">CPE01_26770</name>
</gene>
<feature type="compositionally biased region" description="Pro residues" evidence="2">
    <location>
        <begin position="115"/>
        <end position="129"/>
    </location>
</feature>
<dbReference type="AlphaFoldDB" id="A0A510UW72"/>
<comment type="caution">
    <text evidence="3">The sequence shown here is derived from an EMBL/GenBank/DDBJ whole genome shotgun (WGS) entry which is preliminary data.</text>
</comment>
<dbReference type="Gene3D" id="1.10.287.1060">
    <property type="entry name" value="ESAT-6-like"/>
    <property type="match status" value="1"/>
</dbReference>